<evidence type="ECO:0000313" key="9">
    <source>
        <dbReference type="EMBL" id="CAF0881935.1"/>
    </source>
</evidence>
<reference evidence="9" key="1">
    <citation type="submission" date="2021-02" db="EMBL/GenBank/DDBJ databases">
        <authorList>
            <person name="Nowell W R."/>
        </authorList>
    </citation>
    <scope>NUCLEOTIDE SEQUENCE</scope>
</reference>
<dbReference type="PANTHER" id="PTHR13234:SF8">
    <property type="entry name" value="GAMMA-INTERFERON-INDUCIBLE LYSOSOMAL THIOL REDUCTASE"/>
    <property type="match status" value="1"/>
</dbReference>
<dbReference type="Pfam" id="PF03227">
    <property type="entry name" value="GILT"/>
    <property type="match status" value="1"/>
</dbReference>
<evidence type="ECO:0000256" key="1">
    <source>
        <dbReference type="ARBA" id="ARBA00004613"/>
    </source>
</evidence>
<feature type="domain" description="Saposin A-type" evidence="8">
    <location>
        <begin position="27"/>
        <end position="67"/>
    </location>
</feature>
<keyword evidence="7" id="KW-0472">Membrane</keyword>
<dbReference type="Proteomes" id="UP000663864">
    <property type="component" value="Unassembled WGS sequence"/>
</dbReference>
<organism evidence="9 10">
    <name type="scientific">Rotaria sordida</name>
    <dbReference type="NCBI Taxonomy" id="392033"/>
    <lineage>
        <taxon>Eukaryota</taxon>
        <taxon>Metazoa</taxon>
        <taxon>Spiralia</taxon>
        <taxon>Gnathifera</taxon>
        <taxon>Rotifera</taxon>
        <taxon>Eurotatoria</taxon>
        <taxon>Bdelloidea</taxon>
        <taxon>Philodinida</taxon>
        <taxon>Philodinidae</taxon>
        <taxon>Rotaria</taxon>
    </lineage>
</organism>
<keyword evidence="7" id="KW-0812">Transmembrane</keyword>
<keyword evidence="3" id="KW-0964">Secreted</keyword>
<gene>
    <name evidence="9" type="ORF">ZHD862_LOCUS6431</name>
</gene>
<evidence type="ECO:0000256" key="6">
    <source>
        <dbReference type="ARBA" id="ARBA00023180"/>
    </source>
</evidence>
<evidence type="ECO:0000256" key="5">
    <source>
        <dbReference type="ARBA" id="ARBA00023157"/>
    </source>
</evidence>
<dbReference type="GO" id="GO:0016671">
    <property type="term" value="F:oxidoreductase activity, acting on a sulfur group of donors, disulfide as acceptor"/>
    <property type="evidence" value="ECO:0007669"/>
    <property type="project" value="InterPro"/>
</dbReference>
<name>A0A813YBJ8_9BILA</name>
<dbReference type="InterPro" id="IPR003119">
    <property type="entry name" value="SAP_A"/>
</dbReference>
<evidence type="ECO:0000259" key="8">
    <source>
        <dbReference type="PROSITE" id="PS51110"/>
    </source>
</evidence>
<accession>A0A813YBJ8</accession>
<dbReference type="GO" id="GO:0005576">
    <property type="term" value="C:extracellular region"/>
    <property type="evidence" value="ECO:0007669"/>
    <property type="project" value="UniProtKB-SubCell"/>
</dbReference>
<evidence type="ECO:0000256" key="7">
    <source>
        <dbReference type="SAM" id="Phobius"/>
    </source>
</evidence>
<evidence type="ECO:0000256" key="2">
    <source>
        <dbReference type="ARBA" id="ARBA00005679"/>
    </source>
</evidence>
<feature type="transmembrane region" description="Helical" evidence="7">
    <location>
        <begin position="12"/>
        <end position="32"/>
    </location>
</feature>
<keyword evidence="6" id="KW-0325">Glycoprotein</keyword>
<evidence type="ECO:0000256" key="4">
    <source>
        <dbReference type="ARBA" id="ARBA00022729"/>
    </source>
</evidence>
<comment type="caution">
    <text evidence="9">The sequence shown here is derived from an EMBL/GenBank/DDBJ whole genome shotgun (WGS) entry which is preliminary data.</text>
</comment>
<dbReference type="PANTHER" id="PTHR13234">
    <property type="entry name" value="GAMMA-INTERFERON INDUCIBLE LYSOSOMAL THIOL REDUCTASE GILT"/>
    <property type="match status" value="1"/>
</dbReference>
<dbReference type="PROSITE" id="PS51110">
    <property type="entry name" value="SAP_A"/>
    <property type="match status" value="1"/>
</dbReference>
<comment type="similarity">
    <text evidence="2">Belongs to the GILT family.</text>
</comment>
<keyword evidence="4" id="KW-0732">Signal</keyword>
<evidence type="ECO:0000256" key="3">
    <source>
        <dbReference type="ARBA" id="ARBA00022525"/>
    </source>
</evidence>
<dbReference type="EMBL" id="CAJNOT010000180">
    <property type="protein sequence ID" value="CAF0881935.1"/>
    <property type="molecule type" value="Genomic_DNA"/>
</dbReference>
<evidence type="ECO:0000313" key="10">
    <source>
        <dbReference type="Proteomes" id="UP000663864"/>
    </source>
</evidence>
<comment type="subcellular location">
    <subcellularLocation>
        <location evidence="1">Secreted</location>
    </subcellularLocation>
</comment>
<dbReference type="AlphaFoldDB" id="A0A813YBJ8"/>
<proteinExistence type="inferred from homology"/>
<keyword evidence="5" id="KW-1015">Disulfide bond</keyword>
<dbReference type="InterPro" id="IPR004911">
    <property type="entry name" value="Interferon-induced_GILT"/>
</dbReference>
<keyword evidence="7" id="KW-1133">Transmembrane helix</keyword>
<sequence>MTFQFILFVMRVVSYIAIVCSAFIVSIIALPINCPSSSAEWCQTKEIAAACGVTKQCTSFVWKNIDNDRVNFTIYYETLCADCRQFIITQVWFAYQAIADIVNLTFIPYGNAHEVYRPETQLYQFYCQHGVDECYGNLIHTCVIAFYPDTRQHMPFIYCMDSTFGDIETVARQCAKNASIDFDKVANCTNSPMGNQLQHVYAVQTENTKPAQASVPFVTLNGNGTDEIQDMAQTNLIRLLCETYKGPNPPARCKKTL</sequence>
<protein>
    <recommendedName>
        <fullName evidence="8">Saposin A-type domain-containing protein</fullName>
    </recommendedName>
</protein>